<dbReference type="Gene3D" id="2.60.40.10">
    <property type="entry name" value="Immunoglobulins"/>
    <property type="match status" value="2"/>
</dbReference>
<dbReference type="Gene3D" id="3.30.200.20">
    <property type="entry name" value="Phosphorylase Kinase, domain 1"/>
    <property type="match status" value="2"/>
</dbReference>
<evidence type="ECO:0000256" key="10">
    <source>
        <dbReference type="ARBA" id="ARBA00023319"/>
    </source>
</evidence>
<dbReference type="GO" id="GO:0043065">
    <property type="term" value="P:positive regulation of apoptotic process"/>
    <property type="evidence" value="ECO:0007669"/>
    <property type="project" value="TreeGrafter"/>
</dbReference>
<dbReference type="InterPro" id="IPR011009">
    <property type="entry name" value="Kinase-like_dom_sf"/>
</dbReference>
<feature type="region of interest" description="Disordered" evidence="12">
    <location>
        <begin position="534"/>
        <end position="639"/>
    </location>
</feature>
<dbReference type="InterPro" id="IPR000719">
    <property type="entry name" value="Prot_kinase_dom"/>
</dbReference>
<sequence>MVKQWLQTDFHPTSVVKMLFQPGYPQPAEVSQEERDPTARGHVEAPQFPTKLEGRPEIEEELYVPEAIEEMPTAPPSIQVPVEDLCVEPGQSATFTIIITGRPTPEIQWYKDGEELLANENVEVVQNGARCSLTVLCPESEDGGIYTCWAYNDLGHTSCQAQLTVEEGPLESQEREVELGKRRKLLSVYDIHEEIGRGTYGVVKRVTHRRTGEGFAAKFLPLRSSTRTRAFQERDLLSRLAHPRLACLLDFFSTRRTLVLVTEVCSSHGLLDHLLSKGSVSEREVQMYIQQILEGVGHIHSMNILHLDIKPDNILMVFPPREEIKICDFGFCQEIDTSRHQYSKFGTPEFVAPEIIHQDPVTMASDIWSIGVVAYLCLMCRCPFVGETDRATLLRVGEGTLNWDAPDLTYRSTGAQGFLRTVLQPDPGKRPTAFECLGHEWFQSEHEDETDDINTRALKVFISRRKWQRSLTCLGSVLILKPIPELLDAPLRETSITAPRDPHEPSSTSMSSGSSSEYDEADAWDFFHHCTTADEDEDEEEEEFDPPMERARIPESFAKLKLEEEEGTMEEEDEEEEEEEEEMGGQRSMLERSLSRQSIGSSDASQQPTPQRERRVSRESSPSLYLSEGDDGSASGSEGGLIARSSLIRSTFYNSSAQLSPMSARHMTLRDKFQAKKQERGRKPLRRSLSSRLNEPLIEYVEDEGETNHGQRRGSLQSSMLKSCSFDSGVSLSHNAPPQRRSRSLDEYSRHSPGSAKRREEECALNLKEDFTDEEEEKSLDVPLLQVRGRRGSVAVAPKQLTARLQKLCAKSPHAGPEKSLRPEEEAGNLAGSQYSLAESLILEHGSETSSRLGTCEELSHSCPAATHRGRAGDEYDDQEEPLITTSPCSLLQGSEAVEADKEPQRRSGQLQIPLRRTTHPKQNSTARNNNTVEKTVLPVKPRPSLSFKAPERPLRASDTEARLQRHASTPALQAKPPTGKSPRMSPKVGLMNLLRRQSWAGHSYSQLEGAEQGPTLGELEPKTPTMSLRKKMRASASSLTKLFTKSSSKEDLTKGGLIVKGSSPAPPEQRASADLESAKKKSKLFSFKIPKIPAFKKNKEMPIHLTRPDVHQLEAGGFLLVWRPVQSSDPVVYCVQYSTEGGEWKLLSEEVTDSCYVVKDLLRGAGYVFRVGCITKKGAGPFSDPSPPVVMATHPKETHIPLIQTEYPGSKGSGSRGQPSHKTYSFLAEINRGRFSVVTQCQDSQTQQLFAAKITPYRPEKRALVLREYQLLKKLNHPQLVQLHTAYITPHYLVLIQELCAGRELLYNLTERDLYAELHVAELLAQILSAVDYLHGRRVVHLDLKSDNMLVTDRNVLKIVDLGSAQSFTPGQPLNIEDVQGQEKAPEILDGQGVGPETDIWAIGVLAFIMLSADSPFHSDLNWERDRNIRKGKIQFGRCYPGLSEGAINFIKNTLSIKVWERPSAAECLQNPWVRGERAPSRHRDSILCFSTDKLQAFLKEREVKRDQVRTKLQGPFFQ</sequence>
<protein>
    <submittedName>
        <fullName evidence="16">Obscurin, cytoskeletal calmodulin and titin-interacting RhoGEF a</fullName>
    </submittedName>
</protein>
<dbReference type="GeneTree" id="ENSGT00940000167421"/>
<dbReference type="PROSITE" id="PS50835">
    <property type="entry name" value="IG_LIKE"/>
    <property type="match status" value="1"/>
</dbReference>
<dbReference type="PROSITE" id="PS50853">
    <property type="entry name" value="FN3"/>
    <property type="match status" value="1"/>
</dbReference>
<feature type="compositionally biased region" description="Acidic residues" evidence="12">
    <location>
        <begin position="534"/>
        <end position="546"/>
    </location>
</feature>
<feature type="domain" description="Fibronectin type-III" evidence="15">
    <location>
        <begin position="1105"/>
        <end position="1197"/>
    </location>
</feature>
<dbReference type="SUPFAM" id="SSF49265">
    <property type="entry name" value="Fibronectin type III"/>
    <property type="match status" value="1"/>
</dbReference>
<keyword evidence="6" id="KW-0677">Repeat</keyword>
<dbReference type="InterPro" id="IPR008271">
    <property type="entry name" value="Ser/Thr_kinase_AS"/>
</dbReference>
<dbReference type="PANTHER" id="PTHR24342:SF14">
    <property type="entry name" value="DEATH-ASSOCIATED PROTEIN KINASE DAPK-1"/>
    <property type="match status" value="1"/>
</dbReference>
<keyword evidence="10" id="KW-0393">Immunoglobulin domain</keyword>
<evidence type="ECO:0000259" key="15">
    <source>
        <dbReference type="PROSITE" id="PS50853"/>
    </source>
</evidence>
<feature type="region of interest" description="Disordered" evidence="12">
    <location>
        <begin position="1055"/>
        <end position="1076"/>
    </location>
</feature>
<keyword evidence="8" id="KW-0418">Kinase</keyword>
<dbReference type="PROSITE" id="PS00108">
    <property type="entry name" value="PROTEIN_KINASE_ST"/>
    <property type="match status" value="2"/>
</dbReference>
<dbReference type="CDD" id="cd00063">
    <property type="entry name" value="FN3"/>
    <property type="match status" value="1"/>
</dbReference>
<dbReference type="InterPro" id="IPR007110">
    <property type="entry name" value="Ig-like_dom"/>
</dbReference>
<feature type="domain" description="Protein kinase" evidence="13">
    <location>
        <begin position="1225"/>
        <end position="1475"/>
    </location>
</feature>
<accession>A0A4W5LIP4</accession>
<feature type="region of interest" description="Disordered" evidence="12">
    <location>
        <begin position="495"/>
        <end position="518"/>
    </location>
</feature>
<evidence type="ECO:0000256" key="4">
    <source>
        <dbReference type="ARBA" id="ARBA00022527"/>
    </source>
</evidence>
<dbReference type="SUPFAM" id="SSF56112">
    <property type="entry name" value="Protein kinase-like (PK-like)"/>
    <property type="match status" value="2"/>
</dbReference>
<name>A0A4W5LIP4_9TELE</name>
<proteinExistence type="inferred from homology"/>
<dbReference type="GO" id="GO:0035556">
    <property type="term" value="P:intracellular signal transduction"/>
    <property type="evidence" value="ECO:0007669"/>
    <property type="project" value="TreeGrafter"/>
</dbReference>
<dbReference type="FunFam" id="2.60.40.10:FF:000425">
    <property type="entry name" value="Myosin light chain kinase"/>
    <property type="match status" value="1"/>
</dbReference>
<dbReference type="InterPro" id="IPR036116">
    <property type="entry name" value="FN3_sf"/>
</dbReference>
<feature type="region of interest" description="Disordered" evidence="12">
    <location>
        <begin position="865"/>
        <end position="987"/>
    </location>
</feature>
<feature type="compositionally biased region" description="Polar residues" evidence="12">
    <location>
        <begin position="884"/>
        <end position="893"/>
    </location>
</feature>
<dbReference type="SMART" id="SM00409">
    <property type="entry name" value="IG"/>
    <property type="match status" value="1"/>
</dbReference>
<feature type="compositionally biased region" description="Basic and acidic residues" evidence="12">
    <location>
        <begin position="32"/>
        <end position="43"/>
    </location>
</feature>
<evidence type="ECO:0000256" key="2">
    <source>
        <dbReference type="ARBA" id="ARBA00006692"/>
    </source>
</evidence>
<keyword evidence="5" id="KW-0808">Transferase</keyword>
<keyword evidence="17" id="KW-1185">Reference proteome</keyword>
<dbReference type="Pfam" id="PF00069">
    <property type="entry name" value="Pkinase"/>
    <property type="match status" value="2"/>
</dbReference>
<dbReference type="GO" id="GO:0004674">
    <property type="term" value="F:protein serine/threonine kinase activity"/>
    <property type="evidence" value="ECO:0007669"/>
    <property type="project" value="UniProtKB-KW"/>
</dbReference>
<dbReference type="InterPro" id="IPR003598">
    <property type="entry name" value="Ig_sub2"/>
</dbReference>
<dbReference type="Gene3D" id="1.10.510.10">
    <property type="entry name" value="Transferase(Phosphotransferase) domain 1"/>
    <property type="match status" value="2"/>
</dbReference>
<feature type="domain" description="Ig-like" evidence="14">
    <location>
        <begin position="76"/>
        <end position="164"/>
    </location>
</feature>
<feature type="compositionally biased region" description="Acidic residues" evidence="12">
    <location>
        <begin position="563"/>
        <end position="583"/>
    </location>
</feature>
<dbReference type="InterPro" id="IPR017441">
    <property type="entry name" value="Protein_kinase_ATP_BS"/>
</dbReference>
<evidence type="ECO:0000256" key="5">
    <source>
        <dbReference type="ARBA" id="ARBA00022679"/>
    </source>
</evidence>
<dbReference type="PANTHER" id="PTHR24342">
    <property type="entry name" value="SERINE/THREONINE-PROTEIN KINASE 17"/>
    <property type="match status" value="1"/>
</dbReference>
<reference evidence="17" key="1">
    <citation type="submission" date="2018-06" db="EMBL/GenBank/DDBJ databases">
        <title>Genome assembly of Danube salmon.</title>
        <authorList>
            <person name="Macqueen D.J."/>
            <person name="Gundappa M.K."/>
        </authorList>
    </citation>
    <scope>NUCLEOTIDE SEQUENCE [LARGE SCALE GENOMIC DNA]</scope>
</reference>
<evidence type="ECO:0000259" key="14">
    <source>
        <dbReference type="PROSITE" id="PS50835"/>
    </source>
</evidence>
<dbReference type="Pfam" id="PF07679">
    <property type="entry name" value="I-set"/>
    <property type="match status" value="1"/>
</dbReference>
<dbReference type="Proteomes" id="UP000314982">
    <property type="component" value="Unassembled WGS sequence"/>
</dbReference>
<feature type="domain" description="Protein kinase" evidence="13">
    <location>
        <begin position="189"/>
        <end position="442"/>
    </location>
</feature>
<feature type="compositionally biased region" description="Polar residues" evidence="12">
    <location>
        <begin position="714"/>
        <end position="736"/>
    </location>
</feature>
<dbReference type="Ensembl" id="ENSHHUT00000026272.1">
    <property type="protein sequence ID" value="ENSHHUP00000025280.1"/>
    <property type="gene ID" value="ENSHHUG00000015918.1"/>
</dbReference>
<dbReference type="InterPro" id="IPR036179">
    <property type="entry name" value="Ig-like_dom_sf"/>
</dbReference>
<feature type="compositionally biased region" description="Basic and acidic residues" evidence="12">
    <location>
        <begin position="950"/>
        <end position="964"/>
    </location>
</feature>
<dbReference type="InterPro" id="IPR013783">
    <property type="entry name" value="Ig-like_fold"/>
</dbReference>
<dbReference type="GO" id="GO:0005634">
    <property type="term" value="C:nucleus"/>
    <property type="evidence" value="ECO:0007669"/>
    <property type="project" value="TreeGrafter"/>
</dbReference>
<evidence type="ECO:0000256" key="3">
    <source>
        <dbReference type="ARBA" id="ARBA00022490"/>
    </source>
</evidence>
<evidence type="ECO:0000256" key="11">
    <source>
        <dbReference type="PROSITE-ProRule" id="PRU10141"/>
    </source>
</evidence>
<evidence type="ECO:0000259" key="13">
    <source>
        <dbReference type="PROSITE" id="PS50011"/>
    </source>
</evidence>
<comment type="subcellular location">
    <subcellularLocation>
        <location evidence="1">Cytoplasm</location>
    </subcellularLocation>
</comment>
<evidence type="ECO:0000256" key="1">
    <source>
        <dbReference type="ARBA" id="ARBA00004496"/>
    </source>
</evidence>
<evidence type="ECO:0000256" key="8">
    <source>
        <dbReference type="ARBA" id="ARBA00022777"/>
    </source>
</evidence>
<feature type="compositionally biased region" description="Basic and acidic residues" evidence="12">
    <location>
        <begin position="547"/>
        <end position="562"/>
    </location>
</feature>
<keyword evidence="3" id="KW-0963">Cytoplasm</keyword>
<feature type="binding site" evidence="11">
    <location>
        <position position="218"/>
    </location>
    <ligand>
        <name>ATP</name>
        <dbReference type="ChEBI" id="CHEBI:30616"/>
    </ligand>
</feature>
<dbReference type="PROSITE" id="PS00107">
    <property type="entry name" value="PROTEIN_KINASE_ATP"/>
    <property type="match status" value="1"/>
</dbReference>
<evidence type="ECO:0000313" key="17">
    <source>
        <dbReference type="Proteomes" id="UP000314982"/>
    </source>
</evidence>
<feature type="region of interest" description="Disordered" evidence="12">
    <location>
        <begin position="656"/>
        <end position="763"/>
    </location>
</feature>
<dbReference type="SMART" id="SM00220">
    <property type="entry name" value="S_TKc"/>
    <property type="match status" value="2"/>
</dbReference>
<feature type="compositionally biased region" description="Low complexity" evidence="12">
    <location>
        <begin position="506"/>
        <end position="516"/>
    </location>
</feature>
<feature type="compositionally biased region" description="Basic and acidic residues" evidence="12">
    <location>
        <begin position="816"/>
        <end position="825"/>
    </location>
</feature>
<feature type="region of interest" description="Disordered" evidence="12">
    <location>
        <begin position="810"/>
        <end position="833"/>
    </location>
</feature>
<evidence type="ECO:0000256" key="6">
    <source>
        <dbReference type="ARBA" id="ARBA00022737"/>
    </source>
</evidence>
<feature type="region of interest" description="Disordered" evidence="12">
    <location>
        <begin position="26"/>
        <end position="48"/>
    </location>
</feature>
<dbReference type="GO" id="GO:0005737">
    <property type="term" value="C:cytoplasm"/>
    <property type="evidence" value="ECO:0007669"/>
    <property type="project" value="UniProtKB-SubCell"/>
</dbReference>
<reference evidence="16" key="3">
    <citation type="submission" date="2025-09" db="UniProtKB">
        <authorList>
            <consortium name="Ensembl"/>
        </authorList>
    </citation>
    <scope>IDENTIFICATION</scope>
</reference>
<dbReference type="GO" id="GO:0005524">
    <property type="term" value="F:ATP binding"/>
    <property type="evidence" value="ECO:0007669"/>
    <property type="project" value="UniProtKB-UniRule"/>
</dbReference>
<dbReference type="InterPro" id="IPR013098">
    <property type="entry name" value="Ig_I-set"/>
</dbReference>
<organism evidence="16 17">
    <name type="scientific">Hucho hucho</name>
    <name type="common">huchen</name>
    <dbReference type="NCBI Taxonomy" id="62062"/>
    <lineage>
        <taxon>Eukaryota</taxon>
        <taxon>Metazoa</taxon>
        <taxon>Chordata</taxon>
        <taxon>Craniata</taxon>
        <taxon>Vertebrata</taxon>
        <taxon>Euteleostomi</taxon>
        <taxon>Actinopterygii</taxon>
        <taxon>Neopterygii</taxon>
        <taxon>Teleostei</taxon>
        <taxon>Protacanthopterygii</taxon>
        <taxon>Salmoniformes</taxon>
        <taxon>Salmonidae</taxon>
        <taxon>Salmoninae</taxon>
        <taxon>Hucho</taxon>
    </lineage>
</organism>
<dbReference type="InterPro" id="IPR003961">
    <property type="entry name" value="FN3_dom"/>
</dbReference>
<evidence type="ECO:0000256" key="9">
    <source>
        <dbReference type="ARBA" id="ARBA00022840"/>
    </source>
</evidence>
<evidence type="ECO:0000313" key="16">
    <source>
        <dbReference type="Ensembl" id="ENSHHUP00000025280.1"/>
    </source>
</evidence>
<keyword evidence="9 11" id="KW-0067">ATP-binding</keyword>
<dbReference type="InterPro" id="IPR003599">
    <property type="entry name" value="Ig_sub"/>
</dbReference>
<feature type="compositionally biased region" description="Polar residues" evidence="12">
    <location>
        <begin position="921"/>
        <end position="934"/>
    </location>
</feature>
<keyword evidence="4" id="KW-0723">Serine/threonine-protein kinase</keyword>
<evidence type="ECO:0000256" key="12">
    <source>
        <dbReference type="SAM" id="MobiDB-lite"/>
    </source>
</evidence>
<feature type="compositionally biased region" description="Polar residues" evidence="12">
    <location>
        <begin position="595"/>
        <end position="610"/>
    </location>
</feature>
<feature type="compositionally biased region" description="Basic and acidic residues" evidence="12">
    <location>
        <begin position="668"/>
        <end position="682"/>
    </location>
</feature>
<dbReference type="SMART" id="SM00408">
    <property type="entry name" value="IGc2"/>
    <property type="match status" value="1"/>
</dbReference>
<keyword evidence="7 11" id="KW-0547">Nucleotide-binding</keyword>
<comment type="similarity">
    <text evidence="2">Belongs to the protein kinase superfamily. CAMK Ser/Thr protein kinase family.</text>
</comment>
<dbReference type="SUPFAM" id="SSF48726">
    <property type="entry name" value="Immunoglobulin"/>
    <property type="match status" value="1"/>
</dbReference>
<reference evidence="16" key="2">
    <citation type="submission" date="2025-08" db="UniProtKB">
        <authorList>
            <consortium name="Ensembl"/>
        </authorList>
    </citation>
    <scope>IDENTIFICATION</scope>
</reference>
<dbReference type="PROSITE" id="PS50011">
    <property type="entry name" value="PROTEIN_KINASE_DOM"/>
    <property type="match status" value="2"/>
</dbReference>
<evidence type="ECO:0000256" key="7">
    <source>
        <dbReference type="ARBA" id="ARBA00022741"/>
    </source>
</evidence>